<proteinExistence type="inferred from homology"/>
<dbReference type="SUPFAM" id="SSF51735">
    <property type="entry name" value="NAD(P)-binding Rossmann-fold domains"/>
    <property type="match status" value="1"/>
</dbReference>
<keyword evidence="2" id="KW-0521">NADP</keyword>
<dbReference type="PANTHER" id="PTHR43963">
    <property type="entry name" value="CARBONYL REDUCTASE 1-RELATED"/>
    <property type="match status" value="1"/>
</dbReference>
<dbReference type="InterPro" id="IPR036291">
    <property type="entry name" value="NAD(P)-bd_dom_sf"/>
</dbReference>
<dbReference type="Proteomes" id="UP001374579">
    <property type="component" value="Unassembled WGS sequence"/>
</dbReference>
<accession>A0AAN9BGE8</accession>
<dbReference type="GO" id="GO:0016491">
    <property type="term" value="F:oxidoreductase activity"/>
    <property type="evidence" value="ECO:0007669"/>
    <property type="project" value="UniProtKB-KW"/>
</dbReference>
<gene>
    <name evidence="4" type="ORF">V1264_019009</name>
</gene>
<name>A0AAN9BGE8_9CAEN</name>
<reference evidence="4 5" key="1">
    <citation type="submission" date="2024-02" db="EMBL/GenBank/DDBJ databases">
        <title>Chromosome-scale genome assembly of the rough periwinkle Littorina saxatilis.</title>
        <authorList>
            <person name="De Jode A."/>
            <person name="Faria R."/>
            <person name="Formenti G."/>
            <person name="Sims Y."/>
            <person name="Smith T.P."/>
            <person name="Tracey A."/>
            <person name="Wood J.M.D."/>
            <person name="Zagrodzka Z.B."/>
            <person name="Johannesson K."/>
            <person name="Butlin R.K."/>
            <person name="Leder E.H."/>
        </authorList>
    </citation>
    <scope>NUCLEOTIDE SEQUENCE [LARGE SCALE GENOMIC DNA]</scope>
    <source>
        <strain evidence="4">Snail1</strain>
        <tissue evidence="4">Muscle</tissue>
    </source>
</reference>
<dbReference type="PANTHER" id="PTHR43963:SF6">
    <property type="entry name" value="CHAIN DEHYDROGENASE FAMILY PROTEIN, PUTATIVE (AFU_ORTHOLOGUE AFUA_3G15350)-RELATED"/>
    <property type="match status" value="1"/>
</dbReference>
<evidence type="ECO:0000256" key="2">
    <source>
        <dbReference type="ARBA" id="ARBA00022857"/>
    </source>
</evidence>
<dbReference type="Pfam" id="PF00106">
    <property type="entry name" value="adh_short"/>
    <property type="match status" value="1"/>
</dbReference>
<dbReference type="EMBL" id="JBAMIC010000008">
    <property type="protein sequence ID" value="KAK7104259.1"/>
    <property type="molecule type" value="Genomic_DNA"/>
</dbReference>
<comment type="caution">
    <text evidence="4">The sequence shown here is derived from an EMBL/GenBank/DDBJ whole genome shotgun (WGS) entry which is preliminary data.</text>
</comment>
<organism evidence="4 5">
    <name type="scientific">Littorina saxatilis</name>
    <dbReference type="NCBI Taxonomy" id="31220"/>
    <lineage>
        <taxon>Eukaryota</taxon>
        <taxon>Metazoa</taxon>
        <taxon>Spiralia</taxon>
        <taxon>Lophotrochozoa</taxon>
        <taxon>Mollusca</taxon>
        <taxon>Gastropoda</taxon>
        <taxon>Caenogastropoda</taxon>
        <taxon>Littorinimorpha</taxon>
        <taxon>Littorinoidea</taxon>
        <taxon>Littorinidae</taxon>
        <taxon>Littorina</taxon>
    </lineage>
</organism>
<evidence type="ECO:0000256" key="3">
    <source>
        <dbReference type="ARBA" id="ARBA00023002"/>
    </source>
</evidence>
<evidence type="ECO:0000313" key="4">
    <source>
        <dbReference type="EMBL" id="KAK7104259.1"/>
    </source>
</evidence>
<comment type="similarity">
    <text evidence="1">Belongs to the short-chain dehydrogenases/reductases (SDR) family.</text>
</comment>
<sequence length="289" mass="31676">MSQRNTNDKVAVVTGGNKGFGLSLVRILCKSGFPGVVYLTARDEGRGRAALEQLKGEGLNPRYHQLDLAYGESIRGFAEHVKKEHGGLDVLIANGSIPFSPGMRYEQVEEAIRTNNKGNAELCTTLLPLFRPDGRLLVVSSGFGQLVHLGPDLRKKFLATDSMGVEDLNNLLDDYLRDLKAGDAEQKGWPDWGNKVSKIGLVELARILDQQTRSEPQRYPGLLVNAVCPGWMMTDVSRPCLDKENKFGADQAKMPDEAAVDVVWLATLPGSSQPAGQLVQYRKVIPFEG</sequence>
<keyword evidence="3" id="KW-0560">Oxidoreductase</keyword>
<dbReference type="Gene3D" id="3.40.50.720">
    <property type="entry name" value="NAD(P)-binding Rossmann-like Domain"/>
    <property type="match status" value="1"/>
</dbReference>
<evidence type="ECO:0000256" key="1">
    <source>
        <dbReference type="ARBA" id="ARBA00006484"/>
    </source>
</evidence>
<dbReference type="AlphaFoldDB" id="A0AAN9BGE8"/>
<dbReference type="PRINTS" id="PR00081">
    <property type="entry name" value="GDHRDH"/>
</dbReference>
<dbReference type="InterPro" id="IPR002347">
    <property type="entry name" value="SDR_fam"/>
</dbReference>
<keyword evidence="5" id="KW-1185">Reference proteome</keyword>
<evidence type="ECO:0000313" key="5">
    <source>
        <dbReference type="Proteomes" id="UP001374579"/>
    </source>
</evidence>
<protein>
    <submittedName>
        <fullName evidence="4">Uncharacterized protein</fullName>
    </submittedName>
</protein>